<evidence type="ECO:0000256" key="3">
    <source>
        <dbReference type="ARBA" id="ARBA00022692"/>
    </source>
</evidence>
<dbReference type="EMBL" id="JTDE01001267">
    <property type="protein sequence ID" value="KAF7259298.1"/>
    <property type="molecule type" value="Genomic_DNA"/>
</dbReference>
<dbReference type="PANTHER" id="PTHR12191">
    <property type="entry name" value="SOLUTE CARRIER FAMILY 39"/>
    <property type="match status" value="1"/>
</dbReference>
<dbReference type="AlphaFoldDB" id="A0A8S9Z663"/>
<keyword evidence="4 6" id="KW-1133">Transmembrane helix</keyword>
<evidence type="ECO:0000256" key="7">
    <source>
        <dbReference type="SAM" id="SignalP"/>
    </source>
</evidence>
<name>A0A8S9Z663_9TREM</name>
<keyword evidence="5 6" id="KW-0472">Membrane</keyword>
<feature type="transmembrane region" description="Helical" evidence="6">
    <location>
        <begin position="130"/>
        <end position="152"/>
    </location>
</feature>
<keyword evidence="9" id="KW-1185">Reference proteome</keyword>
<evidence type="ECO:0000256" key="6">
    <source>
        <dbReference type="SAM" id="Phobius"/>
    </source>
</evidence>
<protein>
    <submittedName>
        <fullName evidence="8">Uncharacterized protein</fullName>
    </submittedName>
</protein>
<keyword evidence="7" id="KW-0732">Signal</keyword>
<accession>A0A8S9Z663</accession>
<organism evidence="8 9">
    <name type="scientific">Paragonimus skrjabini miyazakii</name>
    <dbReference type="NCBI Taxonomy" id="59628"/>
    <lineage>
        <taxon>Eukaryota</taxon>
        <taxon>Metazoa</taxon>
        <taxon>Spiralia</taxon>
        <taxon>Lophotrochozoa</taxon>
        <taxon>Platyhelminthes</taxon>
        <taxon>Trematoda</taxon>
        <taxon>Digenea</taxon>
        <taxon>Plagiorchiida</taxon>
        <taxon>Troglotremata</taxon>
        <taxon>Troglotrematidae</taxon>
        <taxon>Paragonimus</taxon>
    </lineage>
</organism>
<keyword evidence="3 6" id="KW-0812">Transmembrane</keyword>
<feature type="transmembrane region" description="Helical" evidence="6">
    <location>
        <begin position="56"/>
        <end position="77"/>
    </location>
</feature>
<dbReference type="GO" id="GO:0005385">
    <property type="term" value="F:zinc ion transmembrane transporter activity"/>
    <property type="evidence" value="ECO:0007669"/>
    <property type="project" value="TreeGrafter"/>
</dbReference>
<dbReference type="GO" id="GO:0005886">
    <property type="term" value="C:plasma membrane"/>
    <property type="evidence" value="ECO:0007669"/>
    <property type="project" value="TreeGrafter"/>
</dbReference>
<evidence type="ECO:0000256" key="5">
    <source>
        <dbReference type="ARBA" id="ARBA00023136"/>
    </source>
</evidence>
<evidence type="ECO:0000256" key="2">
    <source>
        <dbReference type="ARBA" id="ARBA00006939"/>
    </source>
</evidence>
<dbReference type="GO" id="GO:0140410">
    <property type="term" value="F:monoatomic cation:bicarbonate symporter activity"/>
    <property type="evidence" value="ECO:0007669"/>
    <property type="project" value="TreeGrafter"/>
</dbReference>
<feature type="chain" id="PRO_5035806502" evidence="7">
    <location>
        <begin position="27"/>
        <end position="419"/>
    </location>
</feature>
<dbReference type="Pfam" id="PF02535">
    <property type="entry name" value="Zip"/>
    <property type="match status" value="1"/>
</dbReference>
<sequence length="419" mass="45710">MRQSLHWVFAFLLLIYFCYNGHYVDARNPVPTATSQPSSTVPVNSTEKVRPPQLHAILYGLLATTVTNLAALSGLVFAPLHKCSGYPTLMSFMIATAVGSLFTTAVMVLIPEAFRLSEFVNDATNRDSNWYVPTSLSICAGTFLFFVLEFAMRHVQLLLERRSSNPVVTLRASYRSRTCSVEVPCDNSAESKAGADGDFDGDLNPPVARVVNGFAGLSQPVQTNQCSSVEPSFVFGRQVEDDKPLTLCSKNLCMRLGRLDPVVWMIVIGDGLHNFMDGLSIGAGFMNDLRLGLSVTLAVLCEELPHELGDIAILLQSGMSASLAVLFNFGSACTAYMGFFLGVFLGELPQSAMYIFAVTAGFFLYISLADMLPEMRKTEDQHLEANRSISILFAVHCAGLLFGFGCILTVTYASKYITI</sequence>
<dbReference type="Proteomes" id="UP000822476">
    <property type="component" value="Unassembled WGS sequence"/>
</dbReference>
<gene>
    <name evidence="8" type="ORF">EG68_03573</name>
</gene>
<feature type="transmembrane region" description="Helical" evidence="6">
    <location>
        <begin position="89"/>
        <end position="110"/>
    </location>
</feature>
<dbReference type="GO" id="GO:0071578">
    <property type="term" value="P:zinc ion import across plasma membrane"/>
    <property type="evidence" value="ECO:0007669"/>
    <property type="project" value="TreeGrafter"/>
</dbReference>
<reference evidence="8" key="1">
    <citation type="submission" date="2019-07" db="EMBL/GenBank/DDBJ databases">
        <title>Annotation for the trematode Paragonimus miyazaki's.</title>
        <authorList>
            <person name="Choi Y.-J."/>
        </authorList>
    </citation>
    <scope>NUCLEOTIDE SEQUENCE</scope>
    <source>
        <strain evidence="8">Japan</strain>
    </source>
</reference>
<dbReference type="InterPro" id="IPR050799">
    <property type="entry name" value="ZIP_Transporter"/>
</dbReference>
<comment type="similarity">
    <text evidence="2">Belongs to the ZIP transporter (TC 2.A.5) family.</text>
</comment>
<dbReference type="OrthoDB" id="200954at2759"/>
<evidence type="ECO:0000256" key="4">
    <source>
        <dbReference type="ARBA" id="ARBA00022989"/>
    </source>
</evidence>
<feature type="signal peptide" evidence="7">
    <location>
        <begin position="1"/>
        <end position="26"/>
    </location>
</feature>
<comment type="subcellular location">
    <subcellularLocation>
        <location evidence="1">Membrane</location>
        <topology evidence="1">Multi-pass membrane protein</topology>
    </subcellularLocation>
</comment>
<proteinExistence type="inferred from homology"/>
<dbReference type="PANTHER" id="PTHR12191:SF37">
    <property type="entry name" value="ZINC TRANSPORTER FOI"/>
    <property type="match status" value="1"/>
</dbReference>
<feature type="transmembrane region" description="Helical" evidence="6">
    <location>
        <begin position="351"/>
        <end position="368"/>
    </location>
</feature>
<evidence type="ECO:0000256" key="1">
    <source>
        <dbReference type="ARBA" id="ARBA00004141"/>
    </source>
</evidence>
<dbReference type="InterPro" id="IPR003689">
    <property type="entry name" value="ZIP"/>
</dbReference>
<evidence type="ECO:0000313" key="9">
    <source>
        <dbReference type="Proteomes" id="UP000822476"/>
    </source>
</evidence>
<dbReference type="GO" id="GO:0030003">
    <property type="term" value="P:intracellular monoatomic cation homeostasis"/>
    <property type="evidence" value="ECO:0007669"/>
    <property type="project" value="TreeGrafter"/>
</dbReference>
<feature type="transmembrane region" description="Helical" evidence="6">
    <location>
        <begin position="323"/>
        <end position="345"/>
    </location>
</feature>
<evidence type="ECO:0000313" key="8">
    <source>
        <dbReference type="EMBL" id="KAF7259298.1"/>
    </source>
</evidence>
<comment type="caution">
    <text evidence="8">The sequence shown here is derived from an EMBL/GenBank/DDBJ whole genome shotgun (WGS) entry which is preliminary data.</text>
</comment>
<feature type="transmembrane region" description="Helical" evidence="6">
    <location>
        <begin position="389"/>
        <end position="413"/>
    </location>
</feature>